<sequence>MIEIVYEEGVHPTYYWNLKENSRLPNTAGSFLSYPSFLESFCKGYAWRRWHFYWNSRSLVTLNQ</sequence>
<reference evidence="2" key="1">
    <citation type="submission" date="2017-04" db="EMBL/GenBank/DDBJ databases">
        <title>Function of individual gut microbiota members based on whole genome sequencing of pure cultures obtained from chicken caecum.</title>
        <authorList>
            <person name="Medvecky M."/>
            <person name="Cejkova D."/>
            <person name="Polansky O."/>
            <person name="Karasova D."/>
            <person name="Kubasova T."/>
            <person name="Cizek A."/>
            <person name="Rychlik I."/>
        </authorList>
    </citation>
    <scope>NUCLEOTIDE SEQUENCE [LARGE SCALE GENOMIC DNA]</scope>
    <source>
        <strain evidence="2">An189</strain>
    </source>
</reference>
<accession>A0A1Y4JXL5</accession>
<proteinExistence type="predicted"/>
<gene>
    <name evidence="1" type="ORF">B5F24_06270</name>
</gene>
<name>A0A1Y4JXL5_9BACE</name>
<comment type="caution">
    <text evidence="1">The sequence shown here is derived from an EMBL/GenBank/DDBJ whole genome shotgun (WGS) entry which is preliminary data.</text>
</comment>
<dbReference type="EMBL" id="NFKE01000004">
    <property type="protein sequence ID" value="OUP34781.1"/>
    <property type="molecule type" value="Genomic_DNA"/>
</dbReference>
<dbReference type="Proteomes" id="UP000196587">
    <property type="component" value="Unassembled WGS sequence"/>
</dbReference>
<evidence type="ECO:0000313" key="2">
    <source>
        <dbReference type="Proteomes" id="UP000196587"/>
    </source>
</evidence>
<protein>
    <submittedName>
        <fullName evidence="1">Uncharacterized protein</fullName>
    </submittedName>
</protein>
<evidence type="ECO:0000313" key="1">
    <source>
        <dbReference type="EMBL" id="OUP34781.1"/>
    </source>
</evidence>
<dbReference type="AlphaFoldDB" id="A0A1Y4JXL5"/>
<organism evidence="1 2">
    <name type="scientific">Bacteroides clarus</name>
    <dbReference type="NCBI Taxonomy" id="626929"/>
    <lineage>
        <taxon>Bacteria</taxon>
        <taxon>Pseudomonadati</taxon>
        <taxon>Bacteroidota</taxon>
        <taxon>Bacteroidia</taxon>
        <taxon>Bacteroidales</taxon>
        <taxon>Bacteroidaceae</taxon>
        <taxon>Bacteroides</taxon>
    </lineage>
</organism>